<comment type="caution">
    <text evidence="3">The sequence shown here is derived from an EMBL/GenBank/DDBJ whole genome shotgun (WGS) entry which is preliminary data.</text>
</comment>
<dbReference type="InterPro" id="IPR023631">
    <property type="entry name" value="Amidase_dom"/>
</dbReference>
<dbReference type="PANTHER" id="PTHR11895:SF7">
    <property type="entry name" value="GLUTAMYL-TRNA(GLN) AMIDOTRANSFERASE SUBUNIT A, MITOCHONDRIAL"/>
    <property type="match status" value="1"/>
</dbReference>
<dbReference type="PANTHER" id="PTHR11895">
    <property type="entry name" value="TRANSAMIDASE"/>
    <property type="match status" value="1"/>
</dbReference>
<evidence type="ECO:0000313" key="3">
    <source>
        <dbReference type="EMBL" id="KAB1639735.1"/>
    </source>
</evidence>
<dbReference type="SUPFAM" id="SSF75304">
    <property type="entry name" value="Amidase signature (AS) enzymes"/>
    <property type="match status" value="1"/>
</dbReference>
<gene>
    <name evidence="3" type="ORF">F8O03_05310</name>
</gene>
<dbReference type="InterPro" id="IPR000120">
    <property type="entry name" value="Amidase"/>
</dbReference>
<evidence type="ECO:0000256" key="1">
    <source>
        <dbReference type="ARBA" id="ARBA00009199"/>
    </source>
</evidence>
<name>A0A7J5B6C2_9MICO</name>
<sequence>MSEPLHELGAMRQRELIATGELSPVDLASAYLRRIDADAGRSGAFITVTHERALDRALRLEQDPQARSWRVDRRSAPLWGMPFADKDLEPRAGVPTTFGSRAFADHVPEVSSPLVETMDAAGGVSLGKTNTPEFGLPAYTENAVAAPAVTPWGSGLGAGGSSGGAAAAVAAGLLPFAPGSDGGGSIRIPAAACGLVGLKPSRGRVPDGSGVGSLAGLPVAGPLARTTADAALLLDGMIARRADGDQADRSALTAPAGERSYVDALEMPVRRLRIGFSTWSPWSTHYAIDLDDEVAEVFEATKEHLARLGHELLPSTPVDAPEYVDAFRTVWQAGASTIPLEGEALEALEPLTRWLVGVGRTKSAAELAAALASLGAFERSIIAQYSEFDVVLTPTLAMTQRPLGWFDAADGERNFEQQCQFTPYTSYVNVTGLPAITMPAGSARGLPVGVQAIGRPGDDATLLRLSMELERELDWPRRYPPTW</sequence>
<keyword evidence="4" id="KW-1185">Reference proteome</keyword>
<dbReference type="InterPro" id="IPR020556">
    <property type="entry name" value="Amidase_CS"/>
</dbReference>
<dbReference type="GO" id="GO:0003824">
    <property type="term" value="F:catalytic activity"/>
    <property type="evidence" value="ECO:0007669"/>
    <property type="project" value="InterPro"/>
</dbReference>
<dbReference type="AlphaFoldDB" id="A0A7J5B6C2"/>
<dbReference type="InterPro" id="IPR036928">
    <property type="entry name" value="AS_sf"/>
</dbReference>
<proteinExistence type="inferred from homology"/>
<dbReference type="Pfam" id="PF01425">
    <property type="entry name" value="Amidase"/>
    <property type="match status" value="1"/>
</dbReference>
<dbReference type="EMBL" id="WBJX01000001">
    <property type="protein sequence ID" value="KAB1639735.1"/>
    <property type="molecule type" value="Genomic_DNA"/>
</dbReference>
<protein>
    <submittedName>
        <fullName evidence="3">Amidase</fullName>
    </submittedName>
</protein>
<dbReference type="OrthoDB" id="5175573at2"/>
<comment type="similarity">
    <text evidence="1">Belongs to the amidase family.</text>
</comment>
<dbReference type="Proteomes" id="UP000490386">
    <property type="component" value="Unassembled WGS sequence"/>
</dbReference>
<feature type="domain" description="Amidase" evidence="2">
    <location>
        <begin position="27"/>
        <end position="463"/>
    </location>
</feature>
<dbReference type="Gene3D" id="3.90.1300.10">
    <property type="entry name" value="Amidase signature (AS) domain"/>
    <property type="match status" value="1"/>
</dbReference>
<dbReference type="RefSeq" id="WP_151422899.1">
    <property type="nucleotide sequence ID" value="NZ_WBJX01000001.1"/>
</dbReference>
<reference evidence="3 4" key="1">
    <citation type="submission" date="2019-09" db="EMBL/GenBank/DDBJ databases">
        <title>Phylogeny of genus Pseudoclavibacter and closely related genus.</title>
        <authorList>
            <person name="Li Y."/>
        </authorList>
    </citation>
    <scope>NUCLEOTIDE SEQUENCE [LARGE SCALE GENOMIC DNA]</scope>
    <source>
        <strain evidence="3 4">THG-MD12</strain>
    </source>
</reference>
<evidence type="ECO:0000259" key="2">
    <source>
        <dbReference type="Pfam" id="PF01425"/>
    </source>
</evidence>
<evidence type="ECO:0000313" key="4">
    <source>
        <dbReference type="Proteomes" id="UP000490386"/>
    </source>
</evidence>
<accession>A0A7J5B6C2</accession>
<organism evidence="3 4">
    <name type="scientific">Pseudoclavibacter terrae</name>
    <dbReference type="NCBI Taxonomy" id="1530195"/>
    <lineage>
        <taxon>Bacteria</taxon>
        <taxon>Bacillati</taxon>
        <taxon>Actinomycetota</taxon>
        <taxon>Actinomycetes</taxon>
        <taxon>Micrococcales</taxon>
        <taxon>Microbacteriaceae</taxon>
        <taxon>Pseudoclavibacter</taxon>
    </lineage>
</organism>
<dbReference type="PROSITE" id="PS00571">
    <property type="entry name" value="AMIDASES"/>
    <property type="match status" value="1"/>
</dbReference>